<dbReference type="Pfam" id="PF04055">
    <property type="entry name" value="Radical_SAM"/>
    <property type="match status" value="1"/>
</dbReference>
<dbReference type="SFLD" id="SFLDG01123">
    <property type="entry name" value="methyltransferase_(Class_B)"/>
    <property type="match status" value="1"/>
</dbReference>
<dbReference type="AlphaFoldDB" id="A0A926DPE0"/>
<keyword evidence="4" id="KW-0949">S-adenosyl-L-methionine</keyword>
<reference evidence="10" key="1">
    <citation type="submission" date="2020-08" db="EMBL/GenBank/DDBJ databases">
        <title>Genome public.</title>
        <authorList>
            <person name="Liu C."/>
            <person name="Sun Q."/>
        </authorList>
    </citation>
    <scope>NUCLEOTIDE SEQUENCE</scope>
    <source>
        <strain evidence="10">NSJ-32</strain>
    </source>
</reference>
<dbReference type="GO" id="GO:0003824">
    <property type="term" value="F:catalytic activity"/>
    <property type="evidence" value="ECO:0007669"/>
    <property type="project" value="InterPro"/>
</dbReference>
<keyword evidence="7" id="KW-0411">Iron-sulfur</keyword>
<accession>A0A926DPE0</accession>
<dbReference type="GO" id="GO:0031419">
    <property type="term" value="F:cobalamin binding"/>
    <property type="evidence" value="ECO:0007669"/>
    <property type="project" value="InterPro"/>
</dbReference>
<protein>
    <submittedName>
        <fullName evidence="10">B12-binding domain-containing radical SAM protein</fullName>
    </submittedName>
</protein>
<dbReference type="SFLD" id="SFLDS00029">
    <property type="entry name" value="Radical_SAM"/>
    <property type="match status" value="1"/>
</dbReference>
<dbReference type="Gene3D" id="3.80.30.20">
    <property type="entry name" value="tm_1862 like domain"/>
    <property type="match status" value="1"/>
</dbReference>
<dbReference type="GO" id="GO:0046872">
    <property type="term" value="F:metal ion binding"/>
    <property type="evidence" value="ECO:0007669"/>
    <property type="project" value="UniProtKB-KW"/>
</dbReference>
<evidence type="ECO:0000256" key="3">
    <source>
        <dbReference type="ARBA" id="ARBA00022679"/>
    </source>
</evidence>
<evidence type="ECO:0000256" key="5">
    <source>
        <dbReference type="ARBA" id="ARBA00022723"/>
    </source>
</evidence>
<keyword evidence="3" id="KW-0808">Transferase</keyword>
<sequence length="443" mass="50291">MKIALINPKGALFSRNAALAQAMANSETMRSFRYFWSAPNLGLLTIASYIPPSWSVTYIDENYRGLDFNEWYDLVLLSAMTVQVTRAYEIAAHYRQKGSLTVLGGIHATVLPEEALQHVDVVIAGEGEELFPQFLKDLQNGDVKPLYRSSHKGTFSLLQCKIPRYELIQGYPYPLVNLYTTRGCPHSCSFCCASNVYGRNYRQKAIPQIITEIQTIQRVYPDTLLLFADDNAFVLRKQAKELLRQLKGRGLRWIAQTDISAAEDEELLTLMRQAGCQWVVIGFESIQANSLRRLNATSYKARNVSSYPEKIQAIQSHGIGIYGTFIVGLDEDDLSVFSQTVDFILQNRLYGANITVPTPLPRTQLRQQLQAENRIRSNTWEDYTLWDVVIEPKKMSAVELERGLISIYRALMDPQNAAARLAALLHTVRKERHNDTKRNLSNC</sequence>
<feature type="domain" description="Radical SAM core" evidence="9">
    <location>
        <begin position="170"/>
        <end position="399"/>
    </location>
</feature>
<dbReference type="InterPro" id="IPR023404">
    <property type="entry name" value="rSAM_horseshoe"/>
</dbReference>
<evidence type="ECO:0000256" key="7">
    <source>
        <dbReference type="ARBA" id="ARBA00023014"/>
    </source>
</evidence>
<dbReference type="EMBL" id="JACRSQ010000004">
    <property type="protein sequence ID" value="MBC8542738.1"/>
    <property type="molecule type" value="Genomic_DNA"/>
</dbReference>
<evidence type="ECO:0000256" key="1">
    <source>
        <dbReference type="ARBA" id="ARBA00001966"/>
    </source>
</evidence>
<dbReference type="PROSITE" id="PS51332">
    <property type="entry name" value="B12_BINDING"/>
    <property type="match status" value="1"/>
</dbReference>
<evidence type="ECO:0000259" key="9">
    <source>
        <dbReference type="PROSITE" id="PS51918"/>
    </source>
</evidence>
<keyword evidence="2" id="KW-0489">Methyltransferase</keyword>
<dbReference type="SUPFAM" id="SSF102114">
    <property type="entry name" value="Radical SAM enzymes"/>
    <property type="match status" value="1"/>
</dbReference>
<dbReference type="GO" id="GO:0051539">
    <property type="term" value="F:4 iron, 4 sulfur cluster binding"/>
    <property type="evidence" value="ECO:0007669"/>
    <property type="project" value="UniProtKB-KW"/>
</dbReference>
<dbReference type="Pfam" id="PF02310">
    <property type="entry name" value="B12-binding"/>
    <property type="match status" value="1"/>
</dbReference>
<dbReference type="GO" id="GO:0005829">
    <property type="term" value="C:cytosol"/>
    <property type="evidence" value="ECO:0007669"/>
    <property type="project" value="TreeGrafter"/>
</dbReference>
<organism evidence="10 11">
    <name type="scientific">Bianquea renquensis</name>
    <dbReference type="NCBI Taxonomy" id="2763661"/>
    <lineage>
        <taxon>Bacteria</taxon>
        <taxon>Bacillati</taxon>
        <taxon>Bacillota</taxon>
        <taxon>Clostridia</taxon>
        <taxon>Eubacteriales</taxon>
        <taxon>Bianqueaceae</taxon>
        <taxon>Bianquea</taxon>
    </lineage>
</organism>
<dbReference type="SFLD" id="SFLDG01082">
    <property type="entry name" value="B12-binding_domain_containing"/>
    <property type="match status" value="1"/>
</dbReference>
<dbReference type="InterPro" id="IPR007197">
    <property type="entry name" value="rSAM"/>
</dbReference>
<keyword evidence="6" id="KW-0408">Iron</keyword>
<gene>
    <name evidence="10" type="ORF">H8730_04150</name>
</gene>
<evidence type="ECO:0000313" key="10">
    <source>
        <dbReference type="EMBL" id="MBC8542738.1"/>
    </source>
</evidence>
<dbReference type="CDD" id="cd02068">
    <property type="entry name" value="radical_SAM_B12_BD"/>
    <property type="match status" value="1"/>
</dbReference>
<dbReference type="CDD" id="cd01335">
    <property type="entry name" value="Radical_SAM"/>
    <property type="match status" value="1"/>
</dbReference>
<feature type="domain" description="B12-binding" evidence="8">
    <location>
        <begin position="1"/>
        <end position="145"/>
    </location>
</feature>
<comment type="cofactor">
    <cofactor evidence="1">
        <name>[4Fe-4S] cluster</name>
        <dbReference type="ChEBI" id="CHEBI:49883"/>
    </cofactor>
</comment>
<evidence type="ECO:0000256" key="2">
    <source>
        <dbReference type="ARBA" id="ARBA00022603"/>
    </source>
</evidence>
<evidence type="ECO:0000313" key="11">
    <source>
        <dbReference type="Proteomes" id="UP000657006"/>
    </source>
</evidence>
<dbReference type="PANTHER" id="PTHR43409">
    <property type="entry name" value="ANAEROBIC MAGNESIUM-PROTOPORPHYRIN IX MONOMETHYL ESTER CYCLASE-RELATED"/>
    <property type="match status" value="1"/>
</dbReference>
<dbReference type="InterPro" id="IPR006638">
    <property type="entry name" value="Elp3/MiaA/NifB-like_rSAM"/>
</dbReference>
<evidence type="ECO:0000259" key="8">
    <source>
        <dbReference type="PROSITE" id="PS51332"/>
    </source>
</evidence>
<keyword evidence="5" id="KW-0479">Metal-binding</keyword>
<comment type="caution">
    <text evidence="10">The sequence shown here is derived from an EMBL/GenBank/DDBJ whole genome shotgun (WGS) entry which is preliminary data.</text>
</comment>
<dbReference type="InterPro" id="IPR006158">
    <property type="entry name" value="Cobalamin-bd"/>
</dbReference>
<keyword evidence="11" id="KW-1185">Reference proteome</keyword>
<dbReference type="Proteomes" id="UP000657006">
    <property type="component" value="Unassembled WGS sequence"/>
</dbReference>
<dbReference type="InterPro" id="IPR058240">
    <property type="entry name" value="rSAM_sf"/>
</dbReference>
<dbReference type="PROSITE" id="PS51918">
    <property type="entry name" value="RADICAL_SAM"/>
    <property type="match status" value="1"/>
</dbReference>
<dbReference type="RefSeq" id="WP_177719297.1">
    <property type="nucleotide sequence ID" value="NZ_JACRSQ010000004.1"/>
</dbReference>
<evidence type="ECO:0000256" key="4">
    <source>
        <dbReference type="ARBA" id="ARBA00022691"/>
    </source>
</evidence>
<dbReference type="Gene3D" id="3.40.50.280">
    <property type="entry name" value="Cobalamin-binding domain"/>
    <property type="match status" value="1"/>
</dbReference>
<name>A0A926DPE0_9FIRM</name>
<dbReference type="PANTHER" id="PTHR43409:SF7">
    <property type="entry name" value="BLL1977 PROTEIN"/>
    <property type="match status" value="1"/>
</dbReference>
<dbReference type="SMART" id="SM00729">
    <property type="entry name" value="Elp3"/>
    <property type="match status" value="1"/>
</dbReference>
<dbReference type="InterPro" id="IPR034466">
    <property type="entry name" value="Methyltransferase_Class_B"/>
</dbReference>
<dbReference type="InterPro" id="IPR051198">
    <property type="entry name" value="BchE-like"/>
</dbReference>
<evidence type="ECO:0000256" key="6">
    <source>
        <dbReference type="ARBA" id="ARBA00023004"/>
    </source>
</evidence>
<proteinExistence type="predicted"/>